<keyword evidence="4" id="KW-1185">Reference proteome</keyword>
<reference evidence="3 4" key="1">
    <citation type="submission" date="2019-06" db="EMBL/GenBank/DDBJ databases">
        <title>Spirosoma utsteinense sp. nov. isolated from Antarctic ice-free soils.</title>
        <authorList>
            <person name="Tahon G."/>
        </authorList>
    </citation>
    <scope>NUCLEOTIDE SEQUENCE [LARGE SCALE GENOMIC DNA]</scope>
    <source>
        <strain evidence="3 4">LMG 31447</strain>
    </source>
</reference>
<dbReference type="SUPFAM" id="SSF54909">
    <property type="entry name" value="Dimeric alpha+beta barrel"/>
    <property type="match status" value="1"/>
</dbReference>
<dbReference type="InterPro" id="IPR011008">
    <property type="entry name" value="Dimeric_a/b-barrel"/>
</dbReference>
<keyword evidence="1" id="KW-0472">Membrane</keyword>
<dbReference type="InterPro" id="IPR007138">
    <property type="entry name" value="ABM_dom"/>
</dbReference>
<gene>
    <name evidence="3" type="ORF">FH603_3524</name>
</gene>
<comment type="caution">
    <text evidence="3">The sequence shown here is derived from an EMBL/GenBank/DDBJ whole genome shotgun (WGS) entry which is preliminary data.</text>
</comment>
<dbReference type="Proteomes" id="UP000700732">
    <property type="component" value="Unassembled WGS sequence"/>
</dbReference>
<dbReference type="EMBL" id="VFIA01000021">
    <property type="protein sequence ID" value="MBC3793008.1"/>
    <property type="molecule type" value="Genomic_DNA"/>
</dbReference>
<evidence type="ECO:0000259" key="2">
    <source>
        <dbReference type="PROSITE" id="PS51725"/>
    </source>
</evidence>
<evidence type="ECO:0000256" key="1">
    <source>
        <dbReference type="SAM" id="Phobius"/>
    </source>
</evidence>
<evidence type="ECO:0000313" key="3">
    <source>
        <dbReference type="EMBL" id="MBC3793008.1"/>
    </source>
</evidence>
<protein>
    <submittedName>
        <fullName evidence="3">4-carboxymuconolactone decarboxylase</fullName>
    </submittedName>
</protein>
<organism evidence="3 4">
    <name type="scientific">Spirosoma utsteinense</name>
    <dbReference type="NCBI Taxonomy" id="2585773"/>
    <lineage>
        <taxon>Bacteria</taxon>
        <taxon>Pseudomonadati</taxon>
        <taxon>Bacteroidota</taxon>
        <taxon>Cytophagia</taxon>
        <taxon>Cytophagales</taxon>
        <taxon>Cytophagaceae</taxon>
        <taxon>Spirosoma</taxon>
    </lineage>
</organism>
<keyword evidence="1" id="KW-1133">Transmembrane helix</keyword>
<dbReference type="PANTHER" id="PTHR33336">
    <property type="entry name" value="QUINOL MONOOXYGENASE YGIN-RELATED"/>
    <property type="match status" value="1"/>
</dbReference>
<name>A0ABR6W8W1_9BACT</name>
<dbReference type="Pfam" id="PF03992">
    <property type="entry name" value="ABM"/>
    <property type="match status" value="1"/>
</dbReference>
<dbReference type="Gene3D" id="3.30.70.100">
    <property type="match status" value="1"/>
</dbReference>
<dbReference type="PROSITE" id="PS51725">
    <property type="entry name" value="ABM"/>
    <property type="match status" value="1"/>
</dbReference>
<proteinExistence type="predicted"/>
<evidence type="ECO:0000313" key="4">
    <source>
        <dbReference type="Proteomes" id="UP000700732"/>
    </source>
</evidence>
<accession>A0ABR6W8W1</accession>
<feature type="transmembrane region" description="Helical" evidence="1">
    <location>
        <begin position="20"/>
        <end position="42"/>
    </location>
</feature>
<feature type="domain" description="ABM" evidence="2">
    <location>
        <begin position="49"/>
        <end position="139"/>
    </location>
</feature>
<dbReference type="InterPro" id="IPR050744">
    <property type="entry name" value="AI-2_Isomerase_LsrG"/>
</dbReference>
<keyword evidence="1" id="KW-0812">Transmembrane</keyword>
<dbReference type="PANTHER" id="PTHR33336:SF3">
    <property type="entry name" value="ABM DOMAIN-CONTAINING PROTEIN"/>
    <property type="match status" value="1"/>
</dbReference>
<sequence length="148" mass="16652">MTDKRNLLNREGVQHTIHFSGLWLCRLLAVNLLLLVSAGHTFSQTKTQMVRIAKIVVDPAQLEPYKAALKEEIDASVRLEPGVLTLYAMSDKDNPTHITILEIYADTDAYKAHIQTPHFLKYKTGTKDMVKALELVETVPLIPGMKIK</sequence>